<protein>
    <submittedName>
        <fullName evidence="1">Uncharacterized protein</fullName>
    </submittedName>
</protein>
<reference evidence="1" key="2">
    <citation type="submission" date="2015-03" db="EMBL/GenBank/DDBJ databases">
        <authorList>
            <person name="Chow C.-E.T."/>
            <person name="Winget D.M."/>
            <person name="White R.A.III."/>
            <person name="Hallam S.J."/>
            <person name="Suttle C.A."/>
        </authorList>
    </citation>
    <scope>NUCLEOTIDE SEQUENCE</scope>
    <source>
        <strain evidence="1">Anoxic3_4</strain>
    </source>
</reference>
<accession>A0A0F7L2Q7</accession>
<organism evidence="1">
    <name type="scientific">uncultured marine virus</name>
    <dbReference type="NCBI Taxonomy" id="186617"/>
    <lineage>
        <taxon>Viruses</taxon>
        <taxon>environmental samples</taxon>
    </lineage>
</organism>
<name>A0A0F7L2Q7_9VIRU</name>
<reference evidence="1" key="1">
    <citation type="journal article" date="2015" name="Front. Microbiol.">
        <title>Combining genomic sequencing methods to explore viral diversity and reveal potential virus-host interactions.</title>
        <authorList>
            <person name="Chow C.E."/>
            <person name="Winget D.M."/>
            <person name="White R.A.III."/>
            <person name="Hallam S.J."/>
            <person name="Suttle C.A."/>
        </authorList>
    </citation>
    <scope>NUCLEOTIDE SEQUENCE</scope>
    <source>
        <strain evidence="1">Anoxic3_4</strain>
    </source>
</reference>
<sequence>MAVNEVPPSVALQIKALELNDVFGSSYAAVNAIFSFQLKLNNYPSCPRRHYFYVFPLVYGLC</sequence>
<evidence type="ECO:0000313" key="1">
    <source>
        <dbReference type="EMBL" id="AKH46150.1"/>
    </source>
</evidence>
<proteinExistence type="predicted"/>
<dbReference type="EMBL" id="KR029579">
    <property type="protein sequence ID" value="AKH46150.1"/>
    <property type="molecule type" value="Genomic_DNA"/>
</dbReference>